<dbReference type="EMBL" id="AM889285">
    <property type="protein sequence ID" value="CAP56606.1"/>
    <property type="molecule type" value="Genomic_DNA"/>
</dbReference>
<proteinExistence type="predicted"/>
<dbReference type="InterPro" id="IPR007721">
    <property type="entry name" value="RbsD_FucU"/>
</dbReference>
<organism evidence="4 5">
    <name type="scientific">Gluconacetobacter diazotrophicus (strain ATCC 49037 / DSM 5601 / CCUG 37298 / CIP 103539 / LMG 7603 / PAl5)</name>
    <dbReference type="NCBI Taxonomy" id="272568"/>
    <lineage>
        <taxon>Bacteria</taxon>
        <taxon>Pseudomonadati</taxon>
        <taxon>Pseudomonadota</taxon>
        <taxon>Alphaproteobacteria</taxon>
        <taxon>Acetobacterales</taxon>
        <taxon>Acetobacteraceae</taxon>
        <taxon>Gluconacetobacter</taxon>
    </lineage>
</organism>
<dbReference type="RefSeq" id="WP_012226745.1">
    <property type="nucleotide sequence ID" value="NC_010125.1"/>
</dbReference>
<evidence type="ECO:0000256" key="1">
    <source>
        <dbReference type="ARBA" id="ARBA00000223"/>
    </source>
</evidence>
<dbReference type="Pfam" id="PF05025">
    <property type="entry name" value="RbsD_FucU"/>
    <property type="match status" value="1"/>
</dbReference>
<dbReference type="KEGG" id="gdi:GDI2663"/>
<dbReference type="Gene3D" id="3.40.1650.10">
    <property type="entry name" value="RbsD-like domain"/>
    <property type="match status" value="1"/>
</dbReference>
<dbReference type="InterPro" id="IPR050443">
    <property type="entry name" value="RbsD/FucU_mutarotase"/>
</dbReference>
<protein>
    <submittedName>
        <fullName evidence="4">Fucose operon fucU protein</fullName>
    </submittedName>
</protein>
<dbReference type="PANTHER" id="PTHR31690">
    <property type="entry name" value="FUCOSE MUTAROTASE"/>
    <property type="match status" value="1"/>
</dbReference>
<dbReference type="OrthoDB" id="7947972at2"/>
<dbReference type="STRING" id="272568.GDI2663"/>
<dbReference type="GO" id="GO:0006004">
    <property type="term" value="P:fucose metabolic process"/>
    <property type="evidence" value="ECO:0007669"/>
    <property type="project" value="TreeGrafter"/>
</dbReference>
<evidence type="ECO:0000313" key="5">
    <source>
        <dbReference type="Proteomes" id="UP000001176"/>
    </source>
</evidence>
<dbReference type="GO" id="GO:0042806">
    <property type="term" value="F:fucose binding"/>
    <property type="evidence" value="ECO:0007669"/>
    <property type="project" value="TreeGrafter"/>
</dbReference>
<evidence type="ECO:0000256" key="3">
    <source>
        <dbReference type="ARBA" id="ARBA00036324"/>
    </source>
</evidence>
<dbReference type="GO" id="GO:0036373">
    <property type="term" value="F:L-fucose mutarotase activity"/>
    <property type="evidence" value="ECO:0007669"/>
    <property type="project" value="UniProtKB-EC"/>
</dbReference>
<dbReference type="GO" id="GO:0062193">
    <property type="term" value="F:D-ribose pyranase activity"/>
    <property type="evidence" value="ECO:0007669"/>
    <property type="project" value="UniProtKB-EC"/>
</dbReference>
<dbReference type="PANTHER" id="PTHR31690:SF4">
    <property type="entry name" value="FUCOSE MUTAROTASE"/>
    <property type="match status" value="1"/>
</dbReference>
<dbReference type="InterPro" id="IPR023750">
    <property type="entry name" value="RbsD-like_sf"/>
</dbReference>
<keyword evidence="2" id="KW-0413">Isomerase</keyword>
<comment type="catalytic activity">
    <reaction evidence="1">
        <text>beta-D-ribopyranose = beta-D-ribofuranose</text>
        <dbReference type="Rhea" id="RHEA:25432"/>
        <dbReference type="ChEBI" id="CHEBI:27476"/>
        <dbReference type="ChEBI" id="CHEBI:47002"/>
        <dbReference type="EC" id="5.4.99.62"/>
    </reaction>
</comment>
<dbReference type="eggNOG" id="COG4154">
    <property type="taxonomic scope" value="Bacteria"/>
</dbReference>
<gene>
    <name evidence="4" type="primary">fucU or rbsD</name>
    <name evidence="4" type="ordered locus">GDI2663</name>
</gene>
<accession>A9HPM0</accession>
<dbReference type="KEGG" id="gdj:Gdia_0876"/>
<evidence type="ECO:0000313" key="4">
    <source>
        <dbReference type="EMBL" id="CAP56606.1"/>
    </source>
</evidence>
<name>A9HPM0_GLUDA</name>
<dbReference type="AlphaFoldDB" id="A9HPM0"/>
<comment type="catalytic activity">
    <reaction evidence="3">
        <text>alpha-L-fucose = beta-L-fucose</text>
        <dbReference type="Rhea" id="RHEA:25580"/>
        <dbReference type="ChEBI" id="CHEBI:42548"/>
        <dbReference type="ChEBI" id="CHEBI:42589"/>
        <dbReference type="EC" id="5.1.3.29"/>
    </reaction>
</comment>
<reference evidence="4 5" key="1">
    <citation type="journal article" date="2009" name="BMC Genomics">
        <title>Complete genome sequence of the sugarcane nitrogen-fixing endophyte Gluconacetobacter diazotrophicus Pal5.</title>
        <authorList>
            <person name="Bertalan M."/>
            <person name="Albano R."/>
            <person name="Padua V."/>
            <person name="Rouws L."/>
            <person name="Rojas C."/>
            <person name="Hemerly A."/>
            <person name="Teixeira K."/>
            <person name="Schwab S."/>
            <person name="Araujo J."/>
            <person name="Oliveira A."/>
            <person name="Franca L."/>
            <person name="Magalhaes V."/>
            <person name="Alqueres S."/>
            <person name="Cardoso A."/>
            <person name="Almeida W."/>
            <person name="Loureiro M.M."/>
            <person name="Nogueira E."/>
            <person name="Cidade D."/>
            <person name="Oliveira D."/>
            <person name="Simao T."/>
            <person name="Macedo J."/>
            <person name="Valadao A."/>
            <person name="Dreschsel M."/>
            <person name="Freitas F."/>
            <person name="Vidal M."/>
            <person name="Guedes H."/>
            <person name="Rodrigues E."/>
            <person name="Meneses C."/>
            <person name="Brioso P."/>
            <person name="Pozzer L."/>
            <person name="Figueiredo D."/>
            <person name="Montano H."/>
            <person name="Junior J."/>
            <person name="Filho G."/>
            <person name="Flores V."/>
            <person name="Ferreira B."/>
            <person name="Branco A."/>
            <person name="Gonzalez P."/>
            <person name="Guillobel H."/>
            <person name="Lemos M."/>
            <person name="Seibel L."/>
            <person name="Macedo J."/>
            <person name="Alves-Ferreira M."/>
            <person name="Sachetto-Martins G."/>
            <person name="Coelho A."/>
            <person name="Santos E."/>
            <person name="Amaral G."/>
            <person name="Neves A."/>
            <person name="Pacheco A.B."/>
            <person name="Carvalho D."/>
            <person name="Lery L."/>
            <person name="Bisch P."/>
            <person name="Rossle S.C."/>
            <person name="Urmenyi T."/>
            <person name="Kruger W.V."/>
            <person name="Martins O."/>
            <person name="Baldani J.I."/>
            <person name="Ferreira P.C."/>
        </authorList>
    </citation>
    <scope>NUCLEOTIDE SEQUENCE [LARGE SCALE GENOMIC DNA]</scope>
    <source>
        <strain evidence="5">ATCC 49037 / DSM 5601 / CCUG 37298 / CIP 103539 / LMG 7603 / PAl5</strain>
    </source>
</reference>
<keyword evidence="5" id="KW-1185">Reference proteome</keyword>
<dbReference type="HOGENOM" id="CLU_120075_1_0_5"/>
<sequence length="145" mass="15517">MLIGISSLLTPDVLYALAAMGHGDRVAIVDANFPAERIARRLNRLPAIPVPPVLDAILKLLPLDGFVDDPAVSMQQVGDPDAVPEAVADIDATLRAHGHAASRRIERYAFYEETAHCFAVIQTGEGRPYGNVILAKGVIFADHPG</sequence>
<dbReference type="SUPFAM" id="SSF102546">
    <property type="entry name" value="RbsD-like"/>
    <property type="match status" value="1"/>
</dbReference>
<evidence type="ECO:0000256" key="2">
    <source>
        <dbReference type="ARBA" id="ARBA00023235"/>
    </source>
</evidence>
<dbReference type="Proteomes" id="UP000001176">
    <property type="component" value="Chromosome"/>
</dbReference>